<sequence length="95" mass="10390">MVTYLRLNVVKNELLVVELSHPAQLWCEEGGVWLTHDQSTEDVELYRGEHRELAAGKVLIEGDGRLCFCGENLQLSPQSQGNALDLTGGLIAAVA</sequence>
<dbReference type="AlphaFoldDB" id="A0A6M8SMK5"/>
<evidence type="ECO:0000313" key="1">
    <source>
        <dbReference type="EMBL" id="QKJ66442.1"/>
    </source>
</evidence>
<dbReference type="Pfam" id="PF11142">
    <property type="entry name" value="DUF2917"/>
    <property type="match status" value="1"/>
</dbReference>
<proteinExistence type="predicted"/>
<dbReference type="Proteomes" id="UP000504844">
    <property type="component" value="Chromosome"/>
</dbReference>
<organism evidence="1 2">
    <name type="scientific">Deefgea piscis</name>
    <dbReference type="NCBI Taxonomy" id="2739061"/>
    <lineage>
        <taxon>Bacteria</taxon>
        <taxon>Pseudomonadati</taxon>
        <taxon>Pseudomonadota</taxon>
        <taxon>Betaproteobacteria</taxon>
        <taxon>Neisseriales</taxon>
        <taxon>Chitinibacteraceae</taxon>
        <taxon>Deefgea</taxon>
    </lineage>
</organism>
<keyword evidence="2" id="KW-1185">Reference proteome</keyword>
<accession>A0A6M8SMK5</accession>
<reference evidence="1 2" key="1">
    <citation type="submission" date="2020-05" db="EMBL/GenBank/DDBJ databases">
        <title>Complete genome sequence of Deefgea sp. D17.</title>
        <authorList>
            <person name="Bae J.-W."/>
            <person name="Han J.E."/>
        </authorList>
    </citation>
    <scope>NUCLEOTIDE SEQUENCE [LARGE SCALE GENOMIC DNA]</scope>
    <source>
        <strain evidence="1 2">D17</strain>
    </source>
</reference>
<dbReference type="KEGG" id="dee:HQN60_06885"/>
<dbReference type="RefSeq" id="WP_173532946.1">
    <property type="nucleotide sequence ID" value="NZ_CP054143.1"/>
</dbReference>
<dbReference type="InterPro" id="IPR021317">
    <property type="entry name" value="DUF2917"/>
</dbReference>
<evidence type="ECO:0000313" key="2">
    <source>
        <dbReference type="Proteomes" id="UP000504844"/>
    </source>
</evidence>
<dbReference type="EMBL" id="CP054143">
    <property type="protein sequence ID" value="QKJ66442.1"/>
    <property type="molecule type" value="Genomic_DNA"/>
</dbReference>
<protein>
    <submittedName>
        <fullName evidence="1">DUF2917 domain-containing protein</fullName>
    </submittedName>
</protein>
<gene>
    <name evidence="1" type="ORF">HQN60_06885</name>
</gene>
<name>A0A6M8SMK5_9NEIS</name>